<evidence type="ECO:0000313" key="3">
    <source>
        <dbReference type="Proteomes" id="UP000001982"/>
    </source>
</evidence>
<sequence length="257" mass="29068">MLLSLITPSLSFSLSATEITMAFGESIPPFSFPDTDSGIEIEIISAALAVHGHSIKPSYLPLARVPFNFKQGKVDAAMTDLGEDMHALGAYYGDPAVLYDNVFISLEERNLTIKNPQDLRGLNIVSFQGAHKRYPEWLTMGKNNGLYAEHFRQENQALLLERGHFDLVLSDINIFKYYQIQAQQRLGVRFKAVKFHHFISVDPNDYRPVFWQKQIRDNFNDGLKKIKLTGEYQAIYDKYLLAPMAALDGGKNTDSSE</sequence>
<name>Q12RD2_SHEDO</name>
<dbReference type="Gene3D" id="3.40.190.10">
    <property type="entry name" value="Periplasmic binding protein-like II"/>
    <property type="match status" value="2"/>
</dbReference>
<protein>
    <submittedName>
        <fullName evidence="2">Putative amino acid-binding protein</fullName>
    </submittedName>
</protein>
<dbReference type="SMART" id="SM00062">
    <property type="entry name" value="PBPb"/>
    <property type="match status" value="1"/>
</dbReference>
<dbReference type="KEGG" id="sdn:Sden_0704"/>
<dbReference type="SUPFAM" id="SSF53850">
    <property type="entry name" value="Periplasmic binding protein-like II"/>
    <property type="match status" value="1"/>
</dbReference>
<proteinExistence type="predicted"/>
<organism evidence="2 3">
    <name type="scientific">Shewanella denitrificans (strain OS217 / ATCC BAA-1090 / DSM 15013)</name>
    <dbReference type="NCBI Taxonomy" id="318161"/>
    <lineage>
        <taxon>Bacteria</taxon>
        <taxon>Pseudomonadati</taxon>
        <taxon>Pseudomonadota</taxon>
        <taxon>Gammaproteobacteria</taxon>
        <taxon>Alteromonadales</taxon>
        <taxon>Shewanellaceae</taxon>
        <taxon>Shewanella</taxon>
    </lineage>
</organism>
<dbReference type="AlphaFoldDB" id="Q12RD2"/>
<feature type="domain" description="Solute-binding protein family 3/N-terminal" evidence="1">
    <location>
        <begin position="18"/>
        <end position="243"/>
    </location>
</feature>
<reference evidence="2 3" key="1">
    <citation type="submission" date="2006-03" db="EMBL/GenBank/DDBJ databases">
        <title>Complete sequence of Shewanella denitrificans OS217.</title>
        <authorList>
            <consortium name="US DOE Joint Genome Institute"/>
            <person name="Copeland A."/>
            <person name="Lucas S."/>
            <person name="Lapidus A."/>
            <person name="Barry K."/>
            <person name="Detter J.C."/>
            <person name="Glavina del Rio T."/>
            <person name="Hammon N."/>
            <person name="Israni S."/>
            <person name="Dalin E."/>
            <person name="Tice H."/>
            <person name="Pitluck S."/>
            <person name="Brettin T."/>
            <person name="Bruce D."/>
            <person name="Han C."/>
            <person name="Tapia R."/>
            <person name="Gilna P."/>
            <person name="Kiss H."/>
            <person name="Schmutz J."/>
            <person name="Larimer F."/>
            <person name="Land M."/>
            <person name="Hauser L."/>
            <person name="Kyrpides N."/>
            <person name="Lykidis A."/>
            <person name="Richardson P."/>
        </authorList>
    </citation>
    <scope>NUCLEOTIDE SEQUENCE [LARGE SCALE GENOMIC DNA]</scope>
    <source>
        <strain evidence="3">OS217 / ATCC BAA-1090 / DSM 15013</strain>
    </source>
</reference>
<dbReference type="eggNOG" id="COG0834">
    <property type="taxonomic scope" value="Bacteria"/>
</dbReference>
<evidence type="ECO:0000313" key="2">
    <source>
        <dbReference type="EMBL" id="ABE53994.1"/>
    </source>
</evidence>
<dbReference type="InterPro" id="IPR001638">
    <property type="entry name" value="Solute-binding_3/MltF_N"/>
</dbReference>
<dbReference type="EMBL" id="CP000302">
    <property type="protein sequence ID" value="ABE53994.1"/>
    <property type="molecule type" value="Genomic_DNA"/>
</dbReference>
<dbReference type="HOGENOM" id="CLU_070548_0_0_6"/>
<evidence type="ECO:0000259" key="1">
    <source>
        <dbReference type="SMART" id="SM00062"/>
    </source>
</evidence>
<dbReference type="STRING" id="318161.Sden_0704"/>
<dbReference type="Proteomes" id="UP000001982">
    <property type="component" value="Chromosome"/>
</dbReference>
<dbReference type="Pfam" id="PF00497">
    <property type="entry name" value="SBP_bac_3"/>
    <property type="match status" value="1"/>
</dbReference>
<keyword evidence="3" id="KW-1185">Reference proteome</keyword>
<accession>Q12RD2</accession>
<gene>
    <name evidence="2" type="ordered locus">Sden_0704</name>
</gene>